<feature type="compositionally biased region" description="Polar residues" evidence="1">
    <location>
        <begin position="260"/>
        <end position="282"/>
    </location>
</feature>
<feature type="region of interest" description="Disordered" evidence="1">
    <location>
        <begin position="88"/>
        <end position="123"/>
    </location>
</feature>
<feature type="compositionally biased region" description="Polar residues" evidence="1">
    <location>
        <begin position="111"/>
        <end position="121"/>
    </location>
</feature>
<feature type="non-terminal residue" evidence="2">
    <location>
        <position position="1"/>
    </location>
</feature>
<sequence length="468" mass="52767">PSHPAQAWISPPCAASSFLLPPVLIAFLATLATTTVEAQQQKALLTQLADVVVMSIILEGAILPPHLLQDKPASWPSPYYPQYYPAPGSSPPSMSPQSHHSYMPHLPESPLPSQELNSQPTPGWCPSISAPEYHSETSYVSYPHYVPPHTSTINLSQPAPTLQYSTRAPVSATQPSAAISPGTVYSRDSVVPESTRPSEEPQSDARSVPRQSTSRFRRQSRLMDRSHSNLDSLPSAAVDGPWMNALGIHSSHDAYYSAFPTHSPQLSEPSTELSSNQMTSPQPRRLYTPIAPLPLETPRSHATKRYREDDEEDEPKRRKRSDSQMSTQFELSEEDRLLLRLKEDENMPWKDIAARFLTDLNKNYQIPALQMRIKRLKERMRIWADADVQALRKAHDYWASSKFDIIAQKMQDFGATEKWTARQCSRKWQEVDPAPIPYAQFEHHIQQGFAPYAMSPIEPSHSNYFLHT</sequence>
<evidence type="ECO:0000313" key="3">
    <source>
        <dbReference type="Proteomes" id="UP000292340"/>
    </source>
</evidence>
<evidence type="ECO:0000313" key="2">
    <source>
        <dbReference type="EMBL" id="RYN25907.1"/>
    </source>
</evidence>
<reference evidence="2" key="2">
    <citation type="journal article" date="2019" name="bioRxiv">
        <title>Genomics, evolutionary history and diagnostics of the Alternaria alternata species group including apple and Asian pear pathotypes.</title>
        <authorList>
            <person name="Armitage A.D."/>
            <person name="Cockerton H.M."/>
            <person name="Sreenivasaprasad S."/>
            <person name="Woodhall J.W."/>
            <person name="Lane C.R."/>
            <person name="Harrison R.J."/>
            <person name="Clarkson J.P."/>
        </authorList>
    </citation>
    <scope>NUCLEOTIDE SEQUENCE</scope>
    <source>
        <strain evidence="2">FERA 1164</strain>
    </source>
</reference>
<feature type="compositionally biased region" description="Polar residues" evidence="1">
    <location>
        <begin position="164"/>
        <end position="177"/>
    </location>
</feature>
<name>A0AB37WDZ8_9PLEO</name>
<evidence type="ECO:0000256" key="1">
    <source>
        <dbReference type="SAM" id="MobiDB-lite"/>
    </source>
</evidence>
<dbReference type="EMBL" id="PDXB01000018">
    <property type="protein sequence ID" value="RYN25907.1"/>
    <property type="molecule type" value="Genomic_DNA"/>
</dbReference>
<feature type="compositionally biased region" description="Low complexity" evidence="1">
    <location>
        <begin position="95"/>
        <end position="104"/>
    </location>
</feature>
<dbReference type="Proteomes" id="UP000292340">
    <property type="component" value="Unassembled WGS sequence"/>
</dbReference>
<organism evidence="2 3">
    <name type="scientific">Alternaria tenuissima</name>
    <dbReference type="NCBI Taxonomy" id="119927"/>
    <lineage>
        <taxon>Eukaryota</taxon>
        <taxon>Fungi</taxon>
        <taxon>Dikarya</taxon>
        <taxon>Ascomycota</taxon>
        <taxon>Pezizomycotina</taxon>
        <taxon>Dothideomycetes</taxon>
        <taxon>Pleosporomycetidae</taxon>
        <taxon>Pleosporales</taxon>
        <taxon>Pleosporineae</taxon>
        <taxon>Pleosporaceae</taxon>
        <taxon>Alternaria</taxon>
        <taxon>Alternaria sect. Alternaria</taxon>
        <taxon>Alternaria alternata complex</taxon>
    </lineage>
</organism>
<comment type="caution">
    <text evidence="2">The sequence shown here is derived from an EMBL/GenBank/DDBJ whole genome shotgun (WGS) entry which is preliminary data.</text>
</comment>
<dbReference type="AlphaFoldDB" id="A0AB37WDZ8"/>
<accession>A0AB37WDZ8</accession>
<evidence type="ECO:0008006" key="4">
    <source>
        <dbReference type="Google" id="ProtNLM"/>
    </source>
</evidence>
<gene>
    <name evidence="2" type="ORF">AA0115_g7298</name>
</gene>
<proteinExistence type="predicted"/>
<protein>
    <recommendedName>
        <fullName evidence="4">Myb-like domain-containing protein</fullName>
    </recommendedName>
</protein>
<feature type="region of interest" description="Disordered" evidence="1">
    <location>
        <begin position="260"/>
        <end position="331"/>
    </location>
</feature>
<feature type="region of interest" description="Disordered" evidence="1">
    <location>
        <begin position="164"/>
        <end position="235"/>
    </location>
</feature>
<reference evidence="2" key="1">
    <citation type="submission" date="2017-10" db="EMBL/GenBank/DDBJ databases">
        <authorList>
            <person name="Armitage A.D."/>
            <person name="Barbara D.J."/>
            <person name="Woodhall J.W."/>
            <person name="Sreenivasaprasad S."/>
            <person name="Lane C.R."/>
            <person name="Clarkson J.P."/>
            <person name="Harrison R.J."/>
        </authorList>
    </citation>
    <scope>NUCLEOTIDE SEQUENCE</scope>
    <source>
        <strain evidence="2">FERA 1164</strain>
    </source>
</reference>